<dbReference type="GO" id="GO:0003723">
    <property type="term" value="F:RNA binding"/>
    <property type="evidence" value="ECO:0007669"/>
    <property type="project" value="UniProtKB-KW"/>
</dbReference>
<organism evidence="5 6">
    <name type="scientific">Bacillus manliponensis</name>
    <dbReference type="NCBI Taxonomy" id="574376"/>
    <lineage>
        <taxon>Bacteria</taxon>
        <taxon>Bacillati</taxon>
        <taxon>Bacillota</taxon>
        <taxon>Bacilli</taxon>
        <taxon>Bacillales</taxon>
        <taxon>Bacillaceae</taxon>
        <taxon>Bacillus</taxon>
        <taxon>Bacillus cereus group</taxon>
    </lineage>
</organism>
<dbReference type="GO" id="GO:0008168">
    <property type="term" value="F:methyltransferase activity"/>
    <property type="evidence" value="ECO:0007669"/>
    <property type="project" value="UniProtKB-KW"/>
</dbReference>
<dbReference type="OrthoDB" id="9805585at2"/>
<evidence type="ECO:0000256" key="1">
    <source>
        <dbReference type="ARBA" id="ARBA00022603"/>
    </source>
</evidence>
<evidence type="ECO:0000313" key="5">
    <source>
        <dbReference type="EMBL" id="KEK18753.1"/>
    </source>
</evidence>
<dbReference type="Proteomes" id="UP000027822">
    <property type="component" value="Unassembled WGS sequence"/>
</dbReference>
<dbReference type="EMBL" id="JOTN01000011">
    <property type="protein sequence ID" value="KEK18753.1"/>
    <property type="molecule type" value="Genomic_DNA"/>
</dbReference>
<dbReference type="eggNOG" id="COG3963">
    <property type="taxonomic scope" value="Bacteria"/>
</dbReference>
<dbReference type="SUPFAM" id="SSF53335">
    <property type="entry name" value="S-adenosyl-L-methionine-dependent methyltransferases"/>
    <property type="match status" value="1"/>
</dbReference>
<dbReference type="InterPro" id="IPR029063">
    <property type="entry name" value="SAM-dependent_MTases_sf"/>
</dbReference>
<keyword evidence="6" id="KW-1185">Reference proteome</keyword>
<reference evidence="5 6" key="1">
    <citation type="submission" date="2014-06" db="EMBL/GenBank/DDBJ databases">
        <title>Draft genome sequence of Bacillus manliponensis JCM 15802 (MCCC 1A00708).</title>
        <authorList>
            <person name="Lai Q."/>
            <person name="Liu Y."/>
            <person name="Shao Z."/>
        </authorList>
    </citation>
    <scope>NUCLEOTIDE SEQUENCE [LARGE SCALE GENOMIC DNA]</scope>
    <source>
        <strain evidence="5 6">JCM 15802</strain>
    </source>
</reference>
<protein>
    <submittedName>
        <fullName evidence="5">SAM-dependent methyltransferase</fullName>
    </submittedName>
</protein>
<name>A0A073K8Z1_9BACI</name>
<evidence type="ECO:0000256" key="4">
    <source>
        <dbReference type="ARBA" id="ARBA00022884"/>
    </source>
</evidence>
<gene>
    <name evidence="5" type="ORF">BAMA_02960</name>
</gene>
<dbReference type="InterPro" id="IPR001737">
    <property type="entry name" value="KsgA/Erm"/>
</dbReference>
<dbReference type="CDD" id="cd02440">
    <property type="entry name" value="AdoMet_MTases"/>
    <property type="match status" value="1"/>
</dbReference>
<comment type="caution">
    <text evidence="5">The sequence shown here is derived from an EMBL/GenBank/DDBJ whole genome shotgun (WGS) entry which is preliminary data.</text>
</comment>
<sequence>MNALHFIKEYIKHPRAVGAIMPSSKKLVKQIMDIISFQNNTCIVEYGAGTGVLTEQLIKNRQPHTALLIIERNKKFHEILCRKYGHLNNIYIVHGSAEHIEKYMKQFSITQIDYVVSGLPFTSLPPSMSQLILKKTAQLLGTNGTFITFQYSKVKQPFFKVFFNQIENKKVYWNVPPAYIFTCKNI</sequence>
<keyword evidence="1 5" id="KW-0489">Methyltransferase</keyword>
<dbReference type="STRING" id="574376.BAMA_02960"/>
<keyword evidence="2 5" id="KW-0808">Transferase</keyword>
<evidence type="ECO:0000256" key="3">
    <source>
        <dbReference type="ARBA" id="ARBA00022691"/>
    </source>
</evidence>
<dbReference type="Pfam" id="PF00398">
    <property type="entry name" value="RrnaAD"/>
    <property type="match status" value="1"/>
</dbReference>
<proteinExistence type="predicted"/>
<evidence type="ECO:0000313" key="6">
    <source>
        <dbReference type="Proteomes" id="UP000027822"/>
    </source>
</evidence>
<dbReference type="RefSeq" id="WP_034639910.1">
    <property type="nucleotide sequence ID" value="NZ_CBCSJC010000012.1"/>
</dbReference>
<dbReference type="AlphaFoldDB" id="A0A073K8Z1"/>
<dbReference type="GO" id="GO:0032259">
    <property type="term" value="P:methylation"/>
    <property type="evidence" value="ECO:0007669"/>
    <property type="project" value="UniProtKB-KW"/>
</dbReference>
<keyword evidence="4" id="KW-0694">RNA-binding</keyword>
<keyword evidence="3" id="KW-0949">S-adenosyl-L-methionine</keyword>
<accession>A0A073K8Z1</accession>
<evidence type="ECO:0000256" key="2">
    <source>
        <dbReference type="ARBA" id="ARBA00022679"/>
    </source>
</evidence>
<dbReference type="Gene3D" id="3.40.50.150">
    <property type="entry name" value="Vaccinia Virus protein VP39"/>
    <property type="match status" value="1"/>
</dbReference>